<sequence>MCNAATDFRRHSLSVHKCSPTARVEYQPSDLAATWTNRGGSPSDPFSPAGAPPRRRGGGGAAGLIPEQAMAPPWAPTTSATSSVARREPSCSAASRASSMRRPIPGRFPSTTSSSARRSGREGSLGRQPGGACRRSELPRAGLVRTEEGFYDDIFGSEGGGRGRKSRSKSSSSVLSSEDMSPPIRMAASMAEDAVLSSFASKLRPITIPSRRYVSSPSANSREEWNSHRTPSMDPYLDSRDCKKRDHSSSELLRQRSHISFSCCFSPPETISLEASFRRSQDEPTGCDNSDADSPSSVISSVFLDPVLSKADRGVEGHREAAESSYVIEINGHGMGGKEGAAAIDEAIAWAKQKFWDHQMSKGLDEPLQPEDEIKGKENPFPPTPSHRLNEERLVSLLETCRRPQLLLQIQAHVVVHGLHHNPFLAPRAVAASFRCGNPELARQAFDQISQPRTVLHNVMFKGYNGAGLHGDTVALFRRMRRRDVRPNRYTFPLVIKSCTAVRATEEGEQAHGLAIKSGFEGNDFAVPALIDMYSSVGAIGSARKVFSSMPAKNVVAWTAIVAAYLSNGDLGSARSLFDQTTDRDVVLWNTIISGYTRRGDMTAATELFASMPDRDAIVWNNILLGYADAGDLDACERIFEEMPERNVFSWNGLIGGYARHAQYHKVLEAFDRILRGTTSSPTKPLLRLFCRRARNWGRSAGEDGFMCTPRPTG</sequence>
<protein>
    <submittedName>
        <fullName evidence="4">Pentatricopeptide repeat-containing protein</fullName>
    </submittedName>
</protein>
<name>A0A9E7HE56_9LILI</name>
<dbReference type="OrthoDB" id="690998at2759"/>
<dbReference type="NCBIfam" id="TIGR00756">
    <property type="entry name" value="PPR"/>
    <property type="match status" value="3"/>
</dbReference>
<dbReference type="GO" id="GO:0009451">
    <property type="term" value="P:RNA modification"/>
    <property type="evidence" value="ECO:0007669"/>
    <property type="project" value="InterPro"/>
</dbReference>
<keyword evidence="5" id="KW-1185">Reference proteome</keyword>
<evidence type="ECO:0000313" key="4">
    <source>
        <dbReference type="EMBL" id="URE31561.1"/>
    </source>
</evidence>
<dbReference type="InterPro" id="IPR046960">
    <property type="entry name" value="PPR_At4g14850-like_plant"/>
</dbReference>
<accession>A0A9E7HE56</accession>
<dbReference type="InterPro" id="IPR011990">
    <property type="entry name" value="TPR-like_helical_dom_sf"/>
</dbReference>
<dbReference type="PANTHER" id="PTHR47926">
    <property type="entry name" value="PENTATRICOPEPTIDE REPEAT-CONTAINING PROTEIN"/>
    <property type="match status" value="1"/>
</dbReference>
<dbReference type="PROSITE" id="PS51375">
    <property type="entry name" value="PPR"/>
    <property type="match status" value="3"/>
</dbReference>
<gene>
    <name evidence="4" type="ORF">MUK42_03653</name>
</gene>
<feature type="repeat" description="PPR" evidence="2">
    <location>
        <begin position="453"/>
        <end position="487"/>
    </location>
</feature>
<dbReference type="GO" id="GO:0003723">
    <property type="term" value="F:RNA binding"/>
    <property type="evidence" value="ECO:0007669"/>
    <property type="project" value="InterPro"/>
</dbReference>
<organism evidence="4 5">
    <name type="scientific">Musa troglodytarum</name>
    <name type="common">fe'i banana</name>
    <dbReference type="NCBI Taxonomy" id="320322"/>
    <lineage>
        <taxon>Eukaryota</taxon>
        <taxon>Viridiplantae</taxon>
        <taxon>Streptophyta</taxon>
        <taxon>Embryophyta</taxon>
        <taxon>Tracheophyta</taxon>
        <taxon>Spermatophyta</taxon>
        <taxon>Magnoliopsida</taxon>
        <taxon>Liliopsida</taxon>
        <taxon>Zingiberales</taxon>
        <taxon>Musaceae</taxon>
        <taxon>Musa</taxon>
    </lineage>
</organism>
<proteinExistence type="predicted"/>
<evidence type="ECO:0000256" key="1">
    <source>
        <dbReference type="ARBA" id="ARBA00022737"/>
    </source>
</evidence>
<dbReference type="EMBL" id="CP097510">
    <property type="protein sequence ID" value="URE31561.1"/>
    <property type="molecule type" value="Genomic_DNA"/>
</dbReference>
<dbReference type="Proteomes" id="UP001055439">
    <property type="component" value="Chromosome 8"/>
</dbReference>
<evidence type="ECO:0000313" key="5">
    <source>
        <dbReference type="Proteomes" id="UP001055439"/>
    </source>
</evidence>
<dbReference type="Pfam" id="PF01535">
    <property type="entry name" value="PPR"/>
    <property type="match status" value="5"/>
</dbReference>
<feature type="repeat" description="PPR" evidence="2">
    <location>
        <begin position="616"/>
        <end position="650"/>
    </location>
</feature>
<dbReference type="AlphaFoldDB" id="A0A9E7HE56"/>
<dbReference type="InterPro" id="IPR002885">
    <property type="entry name" value="PPR_rpt"/>
</dbReference>
<feature type="repeat" description="PPR" evidence="2">
    <location>
        <begin position="585"/>
        <end position="615"/>
    </location>
</feature>
<dbReference type="PANTHER" id="PTHR47926:SF371">
    <property type="entry name" value="TETRATRICOPEPTIDE REPEAT-LIKE SUPERFAMILY PROTEIN"/>
    <property type="match status" value="1"/>
</dbReference>
<feature type="region of interest" description="Disordered" evidence="3">
    <location>
        <begin position="212"/>
        <end position="243"/>
    </location>
</feature>
<evidence type="ECO:0000256" key="2">
    <source>
        <dbReference type="PROSITE-ProRule" id="PRU00708"/>
    </source>
</evidence>
<feature type="compositionally biased region" description="Low complexity" evidence="3">
    <location>
        <begin position="169"/>
        <end position="178"/>
    </location>
</feature>
<feature type="region of interest" description="Disordered" evidence="3">
    <location>
        <begin position="31"/>
        <end position="140"/>
    </location>
</feature>
<feature type="region of interest" description="Disordered" evidence="3">
    <location>
        <begin position="152"/>
        <end position="181"/>
    </location>
</feature>
<dbReference type="Gene3D" id="1.25.40.10">
    <property type="entry name" value="Tetratricopeptide repeat domain"/>
    <property type="match status" value="3"/>
</dbReference>
<feature type="compositionally biased region" description="Low complexity" evidence="3">
    <location>
        <begin position="90"/>
        <end position="102"/>
    </location>
</feature>
<reference evidence="4" key="1">
    <citation type="submission" date="2022-05" db="EMBL/GenBank/DDBJ databases">
        <title>The Musa troglodytarum L. genome provides insights into the mechanism of non-climacteric behaviour and enrichment of carotenoids.</title>
        <authorList>
            <person name="Wang J."/>
        </authorList>
    </citation>
    <scope>NUCLEOTIDE SEQUENCE</scope>
    <source>
        <tissue evidence="4">Leaf</tissue>
    </source>
</reference>
<evidence type="ECO:0000256" key="3">
    <source>
        <dbReference type="SAM" id="MobiDB-lite"/>
    </source>
</evidence>
<keyword evidence="1" id="KW-0677">Repeat</keyword>